<comment type="subcellular location">
    <subcellularLocation>
        <location evidence="1">Membrane</location>
        <topology evidence="1">Single-pass type I membrane protein</topology>
    </subcellularLocation>
</comment>
<dbReference type="InterPro" id="IPR000719">
    <property type="entry name" value="Prot_kinase_dom"/>
</dbReference>
<proteinExistence type="predicted"/>
<dbReference type="GO" id="GO:0005886">
    <property type="term" value="C:plasma membrane"/>
    <property type="evidence" value="ECO:0007669"/>
    <property type="project" value="TreeGrafter"/>
</dbReference>
<dbReference type="GO" id="GO:0004672">
    <property type="term" value="F:protein kinase activity"/>
    <property type="evidence" value="ECO:0007669"/>
    <property type="project" value="InterPro"/>
</dbReference>
<dbReference type="AlphaFoldDB" id="A0AAV8TZQ0"/>
<evidence type="ECO:0000313" key="3">
    <source>
        <dbReference type="EMBL" id="KAJ8772435.1"/>
    </source>
</evidence>
<sequence>MFLINNYLSGGNLEKFIRERSTRVVNWIVLHKIVLDIASALAYLHDQCMSRVLHRDVKLINILQDEEFSAYLSDFGFARLLGTSETHVTTGVASTFGYVAPEYAMTCRVSDKADVYSYGGVLLELLLDKKALDTSFSLCANCFNIVTWAFLYQTYNEESCTKAETTSASIMLVTGLGPIDRG</sequence>
<dbReference type="Proteomes" id="UP001159364">
    <property type="component" value="Linkage Group LG02"/>
</dbReference>
<comment type="caution">
    <text evidence="3">The sequence shown here is derived from an EMBL/GenBank/DDBJ whole genome shotgun (WGS) entry which is preliminary data.</text>
</comment>
<gene>
    <name evidence="3" type="ORF">K2173_027612</name>
</gene>
<accession>A0AAV8TZQ0</accession>
<dbReference type="SUPFAM" id="SSF56112">
    <property type="entry name" value="Protein kinase-like (PK-like)"/>
    <property type="match status" value="1"/>
</dbReference>
<dbReference type="InterPro" id="IPR051824">
    <property type="entry name" value="LRR_Rcpt-Like_S/T_Kinase"/>
</dbReference>
<reference evidence="3 4" key="1">
    <citation type="submission" date="2021-09" db="EMBL/GenBank/DDBJ databases">
        <title>Genomic insights and catalytic innovation underlie evolution of tropane alkaloids biosynthesis.</title>
        <authorList>
            <person name="Wang Y.-J."/>
            <person name="Tian T."/>
            <person name="Huang J.-P."/>
            <person name="Huang S.-X."/>
        </authorList>
    </citation>
    <scope>NUCLEOTIDE SEQUENCE [LARGE SCALE GENOMIC DNA]</scope>
    <source>
        <strain evidence="3">KIB-2018</strain>
        <tissue evidence="3">Leaf</tissue>
    </source>
</reference>
<dbReference type="Gene3D" id="1.10.510.10">
    <property type="entry name" value="Transferase(Phosphotransferase) domain 1"/>
    <property type="match status" value="1"/>
</dbReference>
<dbReference type="EMBL" id="JAIWQS010000002">
    <property type="protein sequence ID" value="KAJ8772435.1"/>
    <property type="molecule type" value="Genomic_DNA"/>
</dbReference>
<dbReference type="PROSITE" id="PS50011">
    <property type="entry name" value="PROTEIN_KINASE_DOM"/>
    <property type="match status" value="1"/>
</dbReference>
<keyword evidence="4" id="KW-1185">Reference proteome</keyword>
<dbReference type="SMART" id="SM00220">
    <property type="entry name" value="S_TKc"/>
    <property type="match status" value="1"/>
</dbReference>
<dbReference type="PANTHER" id="PTHR48006">
    <property type="entry name" value="LEUCINE-RICH REPEAT-CONTAINING PROTEIN DDB_G0281931-RELATED"/>
    <property type="match status" value="1"/>
</dbReference>
<evidence type="ECO:0000256" key="1">
    <source>
        <dbReference type="ARBA" id="ARBA00004479"/>
    </source>
</evidence>
<dbReference type="InterPro" id="IPR011009">
    <property type="entry name" value="Kinase-like_dom_sf"/>
</dbReference>
<organism evidence="3 4">
    <name type="scientific">Erythroxylum novogranatense</name>
    <dbReference type="NCBI Taxonomy" id="1862640"/>
    <lineage>
        <taxon>Eukaryota</taxon>
        <taxon>Viridiplantae</taxon>
        <taxon>Streptophyta</taxon>
        <taxon>Embryophyta</taxon>
        <taxon>Tracheophyta</taxon>
        <taxon>Spermatophyta</taxon>
        <taxon>Magnoliopsida</taxon>
        <taxon>eudicotyledons</taxon>
        <taxon>Gunneridae</taxon>
        <taxon>Pentapetalae</taxon>
        <taxon>rosids</taxon>
        <taxon>fabids</taxon>
        <taxon>Malpighiales</taxon>
        <taxon>Erythroxylaceae</taxon>
        <taxon>Erythroxylum</taxon>
    </lineage>
</organism>
<feature type="domain" description="Protein kinase" evidence="2">
    <location>
        <begin position="1"/>
        <end position="182"/>
    </location>
</feature>
<dbReference type="GO" id="GO:0005524">
    <property type="term" value="F:ATP binding"/>
    <property type="evidence" value="ECO:0007669"/>
    <property type="project" value="InterPro"/>
</dbReference>
<evidence type="ECO:0000313" key="4">
    <source>
        <dbReference type="Proteomes" id="UP001159364"/>
    </source>
</evidence>
<evidence type="ECO:0000259" key="2">
    <source>
        <dbReference type="PROSITE" id="PS50011"/>
    </source>
</evidence>
<protein>
    <recommendedName>
        <fullName evidence="2">Protein kinase domain-containing protein</fullName>
    </recommendedName>
</protein>
<dbReference type="Pfam" id="PF00069">
    <property type="entry name" value="Pkinase"/>
    <property type="match status" value="1"/>
</dbReference>
<dbReference type="PANTHER" id="PTHR48006:SF94">
    <property type="entry name" value="PROTEIN KINASE DOMAIN-CONTAINING PROTEIN"/>
    <property type="match status" value="1"/>
</dbReference>
<name>A0AAV8TZQ0_9ROSI</name>